<dbReference type="InterPro" id="IPR036174">
    <property type="entry name" value="Znf_Sec23_Sec24_sf"/>
</dbReference>
<dbReference type="PANTHER" id="PTHR13803">
    <property type="entry name" value="SEC24-RELATED PROTEIN"/>
    <property type="match status" value="1"/>
</dbReference>
<evidence type="ECO:0008006" key="9">
    <source>
        <dbReference type="Google" id="ProtNLM"/>
    </source>
</evidence>
<dbReference type="GO" id="GO:0030127">
    <property type="term" value="C:COPII vesicle coat"/>
    <property type="evidence" value="ECO:0007669"/>
    <property type="project" value="InterPro"/>
</dbReference>
<name>A0A811QVN5_9POAL</name>
<sequence length="769" mass="84930">MAVRPSLACFPSDPVLHEACGMPWGVAVTPFSATDERGSKPATGAEGHILPRCQSCFAYFSLLCQLDRWSWNCAVCGAENDLPADAAARYARDGGHDPPEMRSAFVDLLLPGEEGEAAAAAAPTPVYVAAVDLSSSEEFLELVKSALQAALEALSPGSLFGLLTFSSKIGLYDVQGPIPIVKNVFIPPDSDGALQVDLEDIMPLCSFLAPIDSCKDRITEALETIKPMSSWEVAANAHEGQDHVLHHIRGFGVALDVLINYLSSEYGNAFELARIFAFLSGPPNYGAGQLDISEDQNAGKARGADHVLLQEQTSFYKNLATSAVQAGVCVDLFAITNEYTDLTSLKVLSIESGGSLFLYSSTDESTLPQDIYKMLSRPYAFGCVMRLRTSSQFKIADSYGHFFPDPQYMHVQHINCCDSFATYSYDFEFEKDSQFSRKSSPPIIQIAFKYTVLVHNGDTSDFSNSGSRSKYLLERRLRVRTIQYNTTANIWDLYDFVDPDVVLTILVHQVILASLSDELETRLWLQDWLVVVIAQYNKAYKNVTSGGGTETYNIDVNFSHCSQLQPLSRFVFAILLSPLLQVSSEGIHPDYVTYLQCLLSALEPASLRQAIWPTLISYSSPDVEAEVHQSLSRTVFTSERPIFLLDAYKDLLVYYSPTASSQIPFPPPRDCLLRSTVDRLKQERNITPKLVFIHGAHDDTTEFENYLVEDQTLDGSLLSSSTGFSSFLDEQVGGNAAEAACYFLRQATFDNVDRFVAVGMKQGFKKPKF</sequence>
<dbReference type="InterPro" id="IPR006895">
    <property type="entry name" value="Znf_Sec23_Sec24"/>
</dbReference>
<proteinExistence type="inferred from homology"/>
<evidence type="ECO:0000313" key="7">
    <source>
        <dbReference type="EMBL" id="CAD6261008.1"/>
    </source>
</evidence>
<dbReference type="PANTHER" id="PTHR13803:SF10">
    <property type="entry name" value="OS04G0412900 PROTEIN"/>
    <property type="match status" value="1"/>
</dbReference>
<feature type="domain" description="Sec23/Sec24 helical" evidence="6">
    <location>
        <begin position="498"/>
        <end position="607"/>
    </location>
</feature>
<evidence type="ECO:0000259" key="4">
    <source>
        <dbReference type="Pfam" id="PF04810"/>
    </source>
</evidence>
<dbReference type="SUPFAM" id="SSF53300">
    <property type="entry name" value="vWA-like"/>
    <property type="match status" value="1"/>
</dbReference>
<dbReference type="InterPro" id="IPR036175">
    <property type="entry name" value="Sec23/24_helical_dom_sf"/>
</dbReference>
<gene>
    <name evidence="7" type="ORF">NCGR_LOCUS44430</name>
</gene>
<dbReference type="SUPFAM" id="SSF81995">
    <property type="entry name" value="beta-sandwich domain of Sec23/24"/>
    <property type="match status" value="1"/>
</dbReference>
<reference evidence="7" key="1">
    <citation type="submission" date="2020-10" db="EMBL/GenBank/DDBJ databases">
        <authorList>
            <person name="Han B."/>
            <person name="Lu T."/>
            <person name="Zhao Q."/>
            <person name="Huang X."/>
            <person name="Zhao Y."/>
        </authorList>
    </citation>
    <scope>NUCLEOTIDE SEQUENCE</scope>
</reference>
<organism evidence="7 8">
    <name type="scientific">Miscanthus lutarioriparius</name>
    <dbReference type="NCBI Taxonomy" id="422564"/>
    <lineage>
        <taxon>Eukaryota</taxon>
        <taxon>Viridiplantae</taxon>
        <taxon>Streptophyta</taxon>
        <taxon>Embryophyta</taxon>
        <taxon>Tracheophyta</taxon>
        <taxon>Spermatophyta</taxon>
        <taxon>Magnoliopsida</taxon>
        <taxon>Liliopsida</taxon>
        <taxon>Poales</taxon>
        <taxon>Poaceae</taxon>
        <taxon>PACMAD clade</taxon>
        <taxon>Panicoideae</taxon>
        <taxon>Andropogonodae</taxon>
        <taxon>Andropogoneae</taxon>
        <taxon>Saccharinae</taxon>
        <taxon>Miscanthus</taxon>
    </lineage>
</organism>
<dbReference type="Gene3D" id="3.40.50.410">
    <property type="entry name" value="von Willebrand factor, type A domain"/>
    <property type="match status" value="1"/>
</dbReference>
<dbReference type="InterPro" id="IPR036465">
    <property type="entry name" value="vWFA_dom_sf"/>
</dbReference>
<dbReference type="InterPro" id="IPR006896">
    <property type="entry name" value="Sec23/24_trunk_dom"/>
</dbReference>
<dbReference type="AlphaFoldDB" id="A0A811QVN5"/>
<dbReference type="SUPFAM" id="SSF82919">
    <property type="entry name" value="Zn-finger domain of Sec23/24"/>
    <property type="match status" value="1"/>
</dbReference>
<dbReference type="Pfam" id="PF04815">
    <property type="entry name" value="Sec23_helical"/>
    <property type="match status" value="1"/>
</dbReference>
<dbReference type="GO" id="GO:0008270">
    <property type="term" value="F:zinc ion binding"/>
    <property type="evidence" value="ECO:0007669"/>
    <property type="project" value="InterPro"/>
</dbReference>
<feature type="domain" description="Zinc finger Sec23/Sec24-type" evidence="4">
    <location>
        <begin position="51"/>
        <end position="84"/>
    </location>
</feature>
<dbReference type="GO" id="GO:0000149">
    <property type="term" value="F:SNARE binding"/>
    <property type="evidence" value="ECO:0007669"/>
    <property type="project" value="TreeGrafter"/>
</dbReference>
<dbReference type="OrthoDB" id="49016at2759"/>
<protein>
    <recommendedName>
        <fullName evidence="9">Sec23/sec24 transport family protein</fullName>
    </recommendedName>
</protein>
<evidence type="ECO:0000256" key="3">
    <source>
        <dbReference type="ARBA" id="ARBA00022927"/>
    </source>
</evidence>
<dbReference type="GO" id="GO:0070971">
    <property type="term" value="C:endoplasmic reticulum exit site"/>
    <property type="evidence" value="ECO:0007669"/>
    <property type="project" value="TreeGrafter"/>
</dbReference>
<feature type="domain" description="Sec23/Sec24 trunk" evidence="5">
    <location>
        <begin position="124"/>
        <end position="372"/>
    </location>
</feature>
<dbReference type="Gene3D" id="2.30.30.380">
    <property type="entry name" value="Zn-finger domain of Sec23/24"/>
    <property type="match status" value="1"/>
</dbReference>
<dbReference type="EMBL" id="CAJGYO010000011">
    <property type="protein sequence ID" value="CAD6261008.1"/>
    <property type="molecule type" value="Genomic_DNA"/>
</dbReference>
<comment type="caution">
    <text evidence="7">The sequence shown here is derived from an EMBL/GenBank/DDBJ whole genome shotgun (WGS) entry which is preliminary data.</text>
</comment>
<dbReference type="Gene3D" id="1.20.120.730">
    <property type="entry name" value="Sec23/Sec24 helical domain"/>
    <property type="match status" value="1"/>
</dbReference>
<keyword evidence="3" id="KW-0653">Protein transport</keyword>
<dbReference type="Pfam" id="PF04810">
    <property type="entry name" value="zf-Sec23_Sec24"/>
    <property type="match status" value="1"/>
</dbReference>
<evidence type="ECO:0000313" key="8">
    <source>
        <dbReference type="Proteomes" id="UP000604825"/>
    </source>
</evidence>
<dbReference type="Proteomes" id="UP000604825">
    <property type="component" value="Unassembled WGS sequence"/>
</dbReference>
<accession>A0A811QVN5</accession>
<comment type="similarity">
    <text evidence="1">Belongs to the SEC23/SEC24 family. SEC24 subfamily.</text>
</comment>
<dbReference type="SUPFAM" id="SSF81811">
    <property type="entry name" value="Helical domain of Sec23/24"/>
    <property type="match status" value="1"/>
</dbReference>
<dbReference type="GO" id="GO:0006886">
    <property type="term" value="P:intracellular protein transport"/>
    <property type="evidence" value="ECO:0007669"/>
    <property type="project" value="InterPro"/>
</dbReference>
<keyword evidence="8" id="KW-1185">Reference proteome</keyword>
<dbReference type="GO" id="GO:0090110">
    <property type="term" value="P:COPII-coated vesicle cargo loading"/>
    <property type="evidence" value="ECO:0007669"/>
    <property type="project" value="TreeGrafter"/>
</dbReference>
<evidence type="ECO:0000256" key="2">
    <source>
        <dbReference type="ARBA" id="ARBA00022448"/>
    </source>
</evidence>
<dbReference type="InterPro" id="IPR006900">
    <property type="entry name" value="Sec23/24_helical_dom"/>
</dbReference>
<evidence type="ECO:0000256" key="1">
    <source>
        <dbReference type="ARBA" id="ARBA00008334"/>
    </source>
</evidence>
<evidence type="ECO:0000259" key="6">
    <source>
        <dbReference type="Pfam" id="PF04815"/>
    </source>
</evidence>
<evidence type="ECO:0000259" key="5">
    <source>
        <dbReference type="Pfam" id="PF04811"/>
    </source>
</evidence>
<keyword evidence="2" id="KW-0813">Transport</keyword>
<dbReference type="Pfam" id="PF04811">
    <property type="entry name" value="Sec23_trunk"/>
    <property type="match status" value="1"/>
</dbReference>
<dbReference type="InterPro" id="IPR050550">
    <property type="entry name" value="SEC23_SEC24_subfamily"/>
</dbReference>